<feature type="transmembrane region" description="Helical" evidence="1">
    <location>
        <begin position="70"/>
        <end position="90"/>
    </location>
</feature>
<dbReference type="Pfam" id="PF06182">
    <property type="entry name" value="ABC2_membrane_6"/>
    <property type="match status" value="1"/>
</dbReference>
<dbReference type="PANTHER" id="PTHR36832:SF1">
    <property type="entry name" value="SLR1174 PROTEIN"/>
    <property type="match status" value="1"/>
</dbReference>
<proteinExistence type="predicted"/>
<dbReference type="eggNOG" id="COG4587">
    <property type="taxonomic scope" value="Bacteria"/>
</dbReference>
<feature type="transmembrane region" description="Helical" evidence="1">
    <location>
        <begin position="31"/>
        <end position="50"/>
    </location>
</feature>
<keyword evidence="1" id="KW-0812">Transmembrane</keyword>
<dbReference type="InterPro" id="IPR010390">
    <property type="entry name" value="ABC-2_transporter-like"/>
</dbReference>
<dbReference type="InParanoid" id="A0A1I5IFF1"/>
<evidence type="ECO:0000313" key="3">
    <source>
        <dbReference type="Proteomes" id="UP000183413"/>
    </source>
</evidence>
<keyword evidence="1" id="KW-1133">Transmembrane helix</keyword>
<keyword evidence="1" id="KW-0472">Membrane</keyword>
<dbReference type="STRING" id="1993.SAMN04489713_107284"/>
<dbReference type="RefSeq" id="WP_021595036.1">
    <property type="nucleotide sequence ID" value="NZ_CP083237.1"/>
</dbReference>
<accession>A0A1I5IFF1</accession>
<gene>
    <name evidence="2" type="ORF">SAMN04489713_107284</name>
</gene>
<dbReference type="PANTHER" id="PTHR36832">
    <property type="entry name" value="SLR1174 PROTEIN-RELATED"/>
    <property type="match status" value="1"/>
</dbReference>
<dbReference type="AlphaFoldDB" id="A0A1I5IFF1"/>
<reference evidence="2 3" key="1">
    <citation type="submission" date="2016-10" db="EMBL/GenBank/DDBJ databases">
        <authorList>
            <person name="de Groot N.N."/>
        </authorList>
    </citation>
    <scope>NUCLEOTIDE SEQUENCE [LARGE SCALE GENOMIC DNA]</scope>
    <source>
        <strain evidence="2 3">DSM 43067</strain>
    </source>
</reference>
<protein>
    <submittedName>
        <fullName evidence="2">ABC-2 type transport system permease protein</fullName>
    </submittedName>
</protein>
<sequence>MTRVAARVRARAGFYRKSVAVSASKVLQYRVTNYLLIAIIATESVIYLMLWQAVAAAGGGSVGAWTHREIAAYFVVLALVRNMTLTFSPYEFEGRIRSGSFAAALLRPMHPIHADIAEKGGEKLVTIVLWLPVTAALALVFRPELTVTAVELVVFVLALWGAFLLRTLYLWLLGMTTFWTTRASAAFDLFLVLELLLSGRLVPLSLLPPWLADIAEFLPFRWVFGFPVESLVADLPARELLAGLGMQALWAAAGSGAVALMWRSAVRRHTAVGT</sequence>
<evidence type="ECO:0000313" key="2">
    <source>
        <dbReference type="EMBL" id="SFO58771.1"/>
    </source>
</evidence>
<dbReference type="Proteomes" id="UP000183413">
    <property type="component" value="Unassembled WGS sequence"/>
</dbReference>
<name>A0A1I5IFF1_9ACTN</name>
<feature type="transmembrane region" description="Helical" evidence="1">
    <location>
        <begin position="153"/>
        <end position="173"/>
    </location>
</feature>
<dbReference type="GeneID" id="99649386"/>
<dbReference type="OrthoDB" id="8582979at2"/>
<organism evidence="2 3">
    <name type="scientific">Actinomadura madurae</name>
    <dbReference type="NCBI Taxonomy" id="1993"/>
    <lineage>
        <taxon>Bacteria</taxon>
        <taxon>Bacillati</taxon>
        <taxon>Actinomycetota</taxon>
        <taxon>Actinomycetes</taxon>
        <taxon>Streptosporangiales</taxon>
        <taxon>Thermomonosporaceae</taxon>
        <taxon>Actinomadura</taxon>
    </lineage>
</organism>
<feature type="transmembrane region" description="Helical" evidence="1">
    <location>
        <begin position="185"/>
        <end position="202"/>
    </location>
</feature>
<keyword evidence="3" id="KW-1185">Reference proteome</keyword>
<feature type="transmembrane region" description="Helical" evidence="1">
    <location>
        <begin position="124"/>
        <end position="141"/>
    </location>
</feature>
<dbReference type="EMBL" id="FOVH01000007">
    <property type="protein sequence ID" value="SFO58771.1"/>
    <property type="molecule type" value="Genomic_DNA"/>
</dbReference>
<evidence type="ECO:0000256" key="1">
    <source>
        <dbReference type="SAM" id="Phobius"/>
    </source>
</evidence>
<feature type="transmembrane region" description="Helical" evidence="1">
    <location>
        <begin position="240"/>
        <end position="262"/>
    </location>
</feature>